<dbReference type="SUPFAM" id="SSF53448">
    <property type="entry name" value="Nucleotide-diphospho-sugar transferases"/>
    <property type="match status" value="1"/>
</dbReference>
<gene>
    <name evidence="1" type="ORF">C3Y92_12940</name>
</gene>
<dbReference type="Proteomes" id="UP000293296">
    <property type="component" value="Chromosome"/>
</dbReference>
<organism evidence="1 2">
    <name type="scientific">Solidesulfovibrio carbinolicus</name>
    <dbReference type="NCBI Taxonomy" id="296842"/>
    <lineage>
        <taxon>Bacteria</taxon>
        <taxon>Pseudomonadati</taxon>
        <taxon>Thermodesulfobacteriota</taxon>
        <taxon>Desulfovibrionia</taxon>
        <taxon>Desulfovibrionales</taxon>
        <taxon>Desulfovibrionaceae</taxon>
        <taxon>Solidesulfovibrio</taxon>
    </lineage>
</organism>
<dbReference type="AlphaFoldDB" id="A0A4P6HLJ8"/>
<sequence>MMLVIGTPCFGGMVTVPYMLAMMGVKDVLNRARTPFRLLTPCHESLVTRARNSIANAVLRDESATHLLFIDADIAFEPLLVPHLLASGKDVVCGVYPVKGLALDRVMAQPAGTPPAAAEAASLDYAVKLKPGCQVDGQGFLEVEYAATGFMLLRREVLVKLAAAYPELHYGFACTNEPAADNFAFFDTMIDPETRNYLPEDYAFCKRWRDIGGKVHVSVAGKLTHVGSRAYSGDFSAYLARQGARRNG</sequence>
<evidence type="ECO:0000313" key="1">
    <source>
        <dbReference type="EMBL" id="QAZ68083.1"/>
    </source>
</evidence>
<dbReference type="OrthoDB" id="561165at2"/>
<proteinExistence type="predicted"/>
<evidence type="ECO:0000313" key="2">
    <source>
        <dbReference type="Proteomes" id="UP000293296"/>
    </source>
</evidence>
<keyword evidence="2" id="KW-1185">Reference proteome</keyword>
<accession>A0A4P6HLJ8</accession>
<evidence type="ECO:0008006" key="3">
    <source>
        <dbReference type="Google" id="ProtNLM"/>
    </source>
</evidence>
<dbReference type="InterPro" id="IPR029044">
    <property type="entry name" value="Nucleotide-diphossugar_trans"/>
</dbReference>
<name>A0A4P6HLJ8_9BACT</name>
<protein>
    <recommendedName>
        <fullName evidence="3">Nucleotide-diphospho-sugar transferase domain-containing protein</fullName>
    </recommendedName>
</protein>
<dbReference type="Gene3D" id="3.90.550.40">
    <property type="match status" value="1"/>
</dbReference>
<reference evidence="1 2" key="1">
    <citation type="submission" date="2018-02" db="EMBL/GenBank/DDBJ databases">
        <title>Genome sequence of Desulfovibrio carbinolicus DSM 3852.</title>
        <authorList>
            <person name="Wilbanks E."/>
            <person name="Skennerton C.T."/>
            <person name="Orphan V.J."/>
        </authorList>
    </citation>
    <scope>NUCLEOTIDE SEQUENCE [LARGE SCALE GENOMIC DNA]</scope>
    <source>
        <strain evidence="1 2">DSM 3852</strain>
    </source>
</reference>
<dbReference type="EMBL" id="CP026538">
    <property type="protein sequence ID" value="QAZ68083.1"/>
    <property type="molecule type" value="Genomic_DNA"/>
</dbReference>
<dbReference type="KEGG" id="dcb:C3Y92_12940"/>